<evidence type="ECO:0000313" key="6">
    <source>
        <dbReference type="EnsemblPlants" id="ONIVA06G02460.1"/>
    </source>
</evidence>
<accession>A0A0E0HKG3</accession>
<evidence type="ECO:0000259" key="5">
    <source>
        <dbReference type="PROSITE" id="PS51005"/>
    </source>
</evidence>
<feature type="domain" description="NAC" evidence="5">
    <location>
        <begin position="1"/>
        <end position="148"/>
    </location>
</feature>
<dbReference type="Proteomes" id="UP000006591">
    <property type="component" value="Chromosome 6"/>
</dbReference>
<proteinExistence type="predicted"/>
<evidence type="ECO:0000256" key="2">
    <source>
        <dbReference type="ARBA" id="ARBA00023125"/>
    </source>
</evidence>
<dbReference type="InterPro" id="IPR036093">
    <property type="entry name" value="NAC_dom_sf"/>
</dbReference>
<dbReference type="SUPFAM" id="SSF101941">
    <property type="entry name" value="NAC domain"/>
    <property type="match status" value="1"/>
</dbReference>
<dbReference type="GO" id="GO:0003677">
    <property type="term" value="F:DNA binding"/>
    <property type="evidence" value="ECO:0007669"/>
    <property type="project" value="UniProtKB-KW"/>
</dbReference>
<dbReference type="GO" id="GO:0006355">
    <property type="term" value="P:regulation of DNA-templated transcription"/>
    <property type="evidence" value="ECO:0007669"/>
    <property type="project" value="InterPro"/>
</dbReference>
<keyword evidence="1" id="KW-0805">Transcription regulation</keyword>
<keyword evidence="7" id="KW-1185">Reference proteome</keyword>
<reference evidence="6" key="2">
    <citation type="submission" date="2018-04" db="EMBL/GenBank/DDBJ databases">
        <title>OnivRS2 (Oryza nivara Reference Sequence Version 2).</title>
        <authorList>
            <person name="Zhang J."/>
            <person name="Kudrna D."/>
            <person name="Lee S."/>
            <person name="Talag J."/>
            <person name="Rajasekar S."/>
            <person name="Welchert J."/>
            <person name="Hsing Y.-I."/>
            <person name="Wing R.A."/>
        </authorList>
    </citation>
    <scope>NUCLEOTIDE SEQUENCE [LARGE SCALE GENOMIC DNA]</scope>
    <source>
        <strain evidence="6">SL10</strain>
    </source>
</reference>
<evidence type="ECO:0000313" key="7">
    <source>
        <dbReference type="Proteomes" id="UP000006591"/>
    </source>
</evidence>
<name>A0A0E0HKG3_ORYNI</name>
<dbReference type="HOGENOM" id="CLU_1819030_0_0_1"/>
<dbReference type="Gene3D" id="2.170.150.80">
    <property type="entry name" value="NAC domain"/>
    <property type="match status" value="1"/>
</dbReference>
<protein>
    <recommendedName>
        <fullName evidence="5">NAC domain-containing protein</fullName>
    </recommendedName>
</protein>
<evidence type="ECO:0000256" key="4">
    <source>
        <dbReference type="ARBA" id="ARBA00023242"/>
    </source>
</evidence>
<keyword evidence="2" id="KW-0238">DNA-binding</keyword>
<dbReference type="Gramene" id="ONIVA06G02460.1">
    <property type="protein sequence ID" value="ONIVA06G02460.1"/>
    <property type="gene ID" value="ONIVA06G02460"/>
</dbReference>
<keyword evidence="4" id="KW-0539">Nucleus</keyword>
<dbReference type="InterPro" id="IPR003441">
    <property type="entry name" value="NAC-dom"/>
</dbReference>
<reference evidence="6" key="1">
    <citation type="submission" date="2015-04" db="UniProtKB">
        <authorList>
            <consortium name="EnsemblPlants"/>
        </authorList>
    </citation>
    <scope>IDENTIFICATION</scope>
    <source>
        <strain evidence="6">SL10</strain>
    </source>
</reference>
<dbReference type="OMA" id="VEGWAME"/>
<sequence length="151" mass="16920">MAYAAIRQLLVAALDQKRQGQPLPPLPFTIHDANVFTAGDHPSHLYYNLKSNAAEDGSVYVFSPGRKIPRPRNITGGYWKVMINQPESIIATADGAKIGRSRRWAFVNDWSVGCDVEGWAMEELRIAGGTTATTRPDDDLRLYRLYRFPRG</sequence>
<organism evidence="6">
    <name type="scientific">Oryza nivara</name>
    <name type="common">Indian wild rice</name>
    <name type="synonym">Oryza sativa f. spontanea</name>
    <dbReference type="NCBI Taxonomy" id="4536"/>
    <lineage>
        <taxon>Eukaryota</taxon>
        <taxon>Viridiplantae</taxon>
        <taxon>Streptophyta</taxon>
        <taxon>Embryophyta</taxon>
        <taxon>Tracheophyta</taxon>
        <taxon>Spermatophyta</taxon>
        <taxon>Magnoliopsida</taxon>
        <taxon>Liliopsida</taxon>
        <taxon>Poales</taxon>
        <taxon>Poaceae</taxon>
        <taxon>BOP clade</taxon>
        <taxon>Oryzoideae</taxon>
        <taxon>Oryzeae</taxon>
        <taxon>Oryzinae</taxon>
        <taxon>Oryza</taxon>
    </lineage>
</organism>
<evidence type="ECO:0000256" key="1">
    <source>
        <dbReference type="ARBA" id="ARBA00023015"/>
    </source>
</evidence>
<keyword evidence="3" id="KW-0804">Transcription</keyword>
<evidence type="ECO:0000256" key="3">
    <source>
        <dbReference type="ARBA" id="ARBA00023163"/>
    </source>
</evidence>
<dbReference type="EnsemblPlants" id="ONIVA06G02460.1">
    <property type="protein sequence ID" value="ONIVA06G02460.1"/>
    <property type="gene ID" value="ONIVA06G02460"/>
</dbReference>
<dbReference type="PROSITE" id="PS51005">
    <property type="entry name" value="NAC"/>
    <property type="match status" value="1"/>
</dbReference>
<dbReference type="SMR" id="A0A0E0HKG3"/>
<dbReference type="Pfam" id="PF02365">
    <property type="entry name" value="NAM"/>
    <property type="match status" value="1"/>
</dbReference>
<dbReference type="AlphaFoldDB" id="A0A0E0HKG3"/>